<keyword evidence="1" id="KW-0472">Membrane</keyword>
<evidence type="ECO:0000313" key="2">
    <source>
        <dbReference type="EMBL" id="MEP0946486.1"/>
    </source>
</evidence>
<keyword evidence="1" id="KW-1133">Transmembrane helix</keyword>
<proteinExistence type="predicted"/>
<keyword evidence="1" id="KW-0812">Transmembrane</keyword>
<sequence length="197" mass="22206">MPTNTILWGISIFWWERIGKLMQLLGAATIIADIIGPEKIRRFGTSLQSTIAPNILIQFLKQCFDWYAVIFSQTILKEFADGSTRTETKRKNSQLDFLNHVICFLLTVLIMASANLYSFHWVFLIEFVIIYVCLLISVAPILTVLLIIGLTLLGLVINTTLIKPAAWVLEHPSLDRSTKIASLLLLLAGFHFELLAS</sequence>
<gene>
    <name evidence="2" type="ORF">NC992_06355</name>
</gene>
<dbReference type="EMBL" id="JAMPKX010000002">
    <property type="protein sequence ID" value="MEP0946486.1"/>
    <property type="molecule type" value="Genomic_DNA"/>
</dbReference>
<dbReference type="RefSeq" id="WP_190696130.1">
    <property type="nucleotide sequence ID" value="NZ_JAMPKX010000002.1"/>
</dbReference>
<keyword evidence="3" id="KW-1185">Reference proteome</keyword>
<dbReference type="Proteomes" id="UP001482513">
    <property type="component" value="Unassembled WGS sequence"/>
</dbReference>
<comment type="caution">
    <text evidence="2">The sequence shown here is derived from an EMBL/GenBank/DDBJ whole genome shotgun (WGS) entry which is preliminary data.</text>
</comment>
<evidence type="ECO:0000256" key="1">
    <source>
        <dbReference type="SAM" id="Phobius"/>
    </source>
</evidence>
<name>A0ABV0K1W4_9CYAN</name>
<reference evidence="2 3" key="1">
    <citation type="submission" date="2022-04" db="EMBL/GenBank/DDBJ databases">
        <title>Positive selection, recombination, and allopatry shape intraspecific diversity of widespread and dominant cyanobacteria.</title>
        <authorList>
            <person name="Wei J."/>
            <person name="Shu W."/>
            <person name="Hu C."/>
        </authorList>
    </citation>
    <scope>NUCLEOTIDE SEQUENCE [LARGE SCALE GENOMIC DNA]</scope>
    <source>
        <strain evidence="2 3">DQ-A4</strain>
    </source>
</reference>
<organism evidence="2 3">
    <name type="scientific">Leptolyngbya subtilissima DQ-A4</name>
    <dbReference type="NCBI Taxonomy" id="2933933"/>
    <lineage>
        <taxon>Bacteria</taxon>
        <taxon>Bacillati</taxon>
        <taxon>Cyanobacteriota</taxon>
        <taxon>Cyanophyceae</taxon>
        <taxon>Leptolyngbyales</taxon>
        <taxon>Leptolyngbyaceae</taxon>
        <taxon>Leptolyngbya group</taxon>
        <taxon>Leptolyngbya</taxon>
    </lineage>
</organism>
<feature type="transmembrane region" description="Helical" evidence="1">
    <location>
        <begin position="97"/>
        <end position="117"/>
    </location>
</feature>
<feature type="transmembrane region" description="Helical" evidence="1">
    <location>
        <begin position="129"/>
        <end position="157"/>
    </location>
</feature>
<accession>A0ABV0K1W4</accession>
<protein>
    <submittedName>
        <fullName evidence="2">Uncharacterized protein</fullName>
    </submittedName>
</protein>
<evidence type="ECO:0000313" key="3">
    <source>
        <dbReference type="Proteomes" id="UP001482513"/>
    </source>
</evidence>